<keyword evidence="1 4" id="KW-0808">Transferase</keyword>
<dbReference type="InterPro" id="IPR001451">
    <property type="entry name" value="Hexapep"/>
</dbReference>
<dbReference type="PANTHER" id="PTHR23416:SF78">
    <property type="entry name" value="LIPOPOLYSACCHARIDE BIOSYNTHESIS O-ACETYL TRANSFERASE WBBJ-RELATED"/>
    <property type="match status" value="1"/>
</dbReference>
<evidence type="ECO:0000256" key="2">
    <source>
        <dbReference type="ARBA" id="ARBA00022737"/>
    </source>
</evidence>
<reference evidence="4 5" key="1">
    <citation type="submission" date="2024-04" db="EMBL/GenBank/DDBJ databases">
        <title>New Clade of Flavobacterium.</title>
        <authorList>
            <person name="Matos L."/>
            <person name="Proenca D.N."/>
            <person name="Fransisco R.M."/>
            <person name="Chung A.P."/>
            <person name="Maccario L."/>
            <person name="Sorensen S.J."/>
            <person name="Morais P.V."/>
        </authorList>
    </citation>
    <scope>NUCLEOTIDE SEQUENCE [LARGE SCALE GENOMIC DNA]</scope>
    <source>
        <strain evidence="4 5">FBOR7N2.3</strain>
    </source>
</reference>
<dbReference type="CDD" id="cd04647">
    <property type="entry name" value="LbH_MAT_like"/>
    <property type="match status" value="1"/>
</dbReference>
<dbReference type="EC" id="2.3.1.-" evidence="4"/>
<dbReference type="RefSeq" id="WP_373392436.1">
    <property type="nucleotide sequence ID" value="NZ_JBCFQJ010000024.1"/>
</dbReference>
<evidence type="ECO:0000313" key="5">
    <source>
        <dbReference type="Proteomes" id="UP001574170"/>
    </source>
</evidence>
<name>A0ABV4TPK9_9FLAO</name>
<keyword evidence="3 4" id="KW-0012">Acyltransferase</keyword>
<dbReference type="InterPro" id="IPR051159">
    <property type="entry name" value="Hexapeptide_acetyltransf"/>
</dbReference>
<accession>A0ABV4TPK9</accession>
<keyword evidence="2" id="KW-0677">Repeat</keyword>
<organism evidence="4 5">
    <name type="scientific">Flavobacterium magnesitis</name>
    <dbReference type="NCBI Taxonomy" id="3138077"/>
    <lineage>
        <taxon>Bacteria</taxon>
        <taxon>Pseudomonadati</taxon>
        <taxon>Bacteroidota</taxon>
        <taxon>Flavobacteriia</taxon>
        <taxon>Flavobacteriales</taxon>
        <taxon>Flavobacteriaceae</taxon>
        <taxon>Flavobacterium</taxon>
    </lineage>
</organism>
<dbReference type="InterPro" id="IPR011004">
    <property type="entry name" value="Trimer_LpxA-like_sf"/>
</dbReference>
<dbReference type="PROSITE" id="PS00101">
    <property type="entry name" value="HEXAPEP_TRANSFERASES"/>
    <property type="match status" value="1"/>
</dbReference>
<dbReference type="Gene3D" id="2.160.10.10">
    <property type="entry name" value="Hexapeptide repeat proteins"/>
    <property type="match status" value="1"/>
</dbReference>
<dbReference type="PANTHER" id="PTHR23416">
    <property type="entry name" value="SIALIC ACID SYNTHASE-RELATED"/>
    <property type="match status" value="1"/>
</dbReference>
<dbReference type="GO" id="GO:0016746">
    <property type="term" value="F:acyltransferase activity"/>
    <property type="evidence" value="ECO:0007669"/>
    <property type="project" value="UniProtKB-KW"/>
</dbReference>
<keyword evidence="5" id="KW-1185">Reference proteome</keyword>
<evidence type="ECO:0000313" key="4">
    <source>
        <dbReference type="EMBL" id="MFA9195292.1"/>
    </source>
</evidence>
<proteinExistence type="predicted"/>
<sequence>MKKSYFFQQSLFVIRYRYLMKVNSFFRKGYYRLQGMKIGKGTVIPKLYTTWPHQVAIGNNCILEQNIYFKYDGIWKEGFSIEIADDVFIGSGCEFNCSGKIMIGKYTLIASGSRFIDHNHGTSVENIMRNQPSTSGEIEIEEDVWIGCNVVVLKGVFVGKGAVVAAGSVVTKSVPSYEIWAGVPAKKIGYRK</sequence>
<comment type="caution">
    <text evidence="4">The sequence shown here is derived from an EMBL/GenBank/DDBJ whole genome shotgun (WGS) entry which is preliminary data.</text>
</comment>
<dbReference type="Proteomes" id="UP001574170">
    <property type="component" value="Unassembled WGS sequence"/>
</dbReference>
<dbReference type="EMBL" id="JBCFQK010000020">
    <property type="protein sequence ID" value="MFA9195292.1"/>
    <property type="molecule type" value="Genomic_DNA"/>
</dbReference>
<evidence type="ECO:0000256" key="1">
    <source>
        <dbReference type="ARBA" id="ARBA00022679"/>
    </source>
</evidence>
<gene>
    <name evidence="4" type="ORF">AAGV33_12830</name>
</gene>
<dbReference type="Pfam" id="PF00132">
    <property type="entry name" value="Hexapep"/>
    <property type="match status" value="1"/>
</dbReference>
<evidence type="ECO:0000256" key="3">
    <source>
        <dbReference type="ARBA" id="ARBA00023315"/>
    </source>
</evidence>
<protein>
    <submittedName>
        <fullName evidence="4">Acyltransferase</fullName>
        <ecNumber evidence="4">2.3.1.-</ecNumber>
    </submittedName>
</protein>
<dbReference type="InterPro" id="IPR018357">
    <property type="entry name" value="Hexapep_transf_CS"/>
</dbReference>
<dbReference type="SUPFAM" id="SSF51161">
    <property type="entry name" value="Trimeric LpxA-like enzymes"/>
    <property type="match status" value="1"/>
</dbReference>